<name>A0ABD3DMR4_9LAMI</name>
<dbReference type="Proteomes" id="UP001632038">
    <property type="component" value="Unassembled WGS sequence"/>
</dbReference>
<accession>A0ABD3DMR4</accession>
<proteinExistence type="predicted"/>
<gene>
    <name evidence="1" type="ORF">CASFOL_013312</name>
</gene>
<protein>
    <submittedName>
        <fullName evidence="1">Uncharacterized protein</fullName>
    </submittedName>
</protein>
<sequence>MPSEIIKPSFFLSHLMAANKSNAANSSNMWPKNTVSEHGLPPNILWSEKYECFTINGVLAPQPLSFVPFDSDEAGESSRKKRHKIDQLVFKLYKFKNGREEYILEQHETDTGITKWSRINMVSKNSKKSWEMKVRTLKSGNHDVKPLLEDPNPRIFEKMFDLSLKERLVGWTRVKSARNNGKEDTCYYHRCTKYRSVYAMATFIIYANRGLKDLTLLSANTPRKRSVKEAPKQWEGCMSVVFTD</sequence>
<evidence type="ECO:0000313" key="1">
    <source>
        <dbReference type="EMBL" id="KAL3642497.1"/>
    </source>
</evidence>
<dbReference type="EMBL" id="JAVIJP010000016">
    <property type="protein sequence ID" value="KAL3642497.1"/>
    <property type="molecule type" value="Genomic_DNA"/>
</dbReference>
<organism evidence="1 2">
    <name type="scientific">Castilleja foliolosa</name>
    <dbReference type="NCBI Taxonomy" id="1961234"/>
    <lineage>
        <taxon>Eukaryota</taxon>
        <taxon>Viridiplantae</taxon>
        <taxon>Streptophyta</taxon>
        <taxon>Embryophyta</taxon>
        <taxon>Tracheophyta</taxon>
        <taxon>Spermatophyta</taxon>
        <taxon>Magnoliopsida</taxon>
        <taxon>eudicotyledons</taxon>
        <taxon>Gunneridae</taxon>
        <taxon>Pentapetalae</taxon>
        <taxon>asterids</taxon>
        <taxon>lamiids</taxon>
        <taxon>Lamiales</taxon>
        <taxon>Orobanchaceae</taxon>
        <taxon>Pedicularideae</taxon>
        <taxon>Castillejinae</taxon>
        <taxon>Castilleja</taxon>
    </lineage>
</organism>
<comment type="caution">
    <text evidence="1">The sequence shown here is derived from an EMBL/GenBank/DDBJ whole genome shotgun (WGS) entry which is preliminary data.</text>
</comment>
<dbReference type="AlphaFoldDB" id="A0ABD3DMR4"/>
<keyword evidence="2" id="KW-1185">Reference proteome</keyword>
<evidence type="ECO:0000313" key="2">
    <source>
        <dbReference type="Proteomes" id="UP001632038"/>
    </source>
</evidence>
<reference evidence="2" key="1">
    <citation type="journal article" date="2024" name="IScience">
        <title>Strigolactones Initiate the Formation of Haustorium-like Structures in Castilleja.</title>
        <authorList>
            <person name="Buerger M."/>
            <person name="Peterson D."/>
            <person name="Chory J."/>
        </authorList>
    </citation>
    <scope>NUCLEOTIDE SEQUENCE [LARGE SCALE GENOMIC DNA]</scope>
</reference>